<sequence>EAKALLEELDLGFSMGDVSSIPESQLWPKAKRNPQLDVRRVFDNYQSATDKEEILLKIINQEVNSNRMRPFDPSNGPRDCVFTPMALIPKGVDENSTDPKKYRVVEDYKRSKINEGVHLNQTLLLPKLSDLRLLLSKVIHDDASDQSICFFVVDIESAYRQVGVKSEEQLRLNVRVGARCFRHLRLPFGHRASGYNFSRVAGAVHRIVLSLLPLVGLNCHGLLYVDDMLFVCRERSAVPSMCFVLLTWSLCGLFPSYRKLQLNTSAKFIGFNLESSGQNVSVTVPTSKIDNLISDISEILSKKSVSLDWLAKVGGKLIWAFQSYRYLKSHLSSLFGCKSMMERKKLKVIRTPHKLRRDLTSLRGHLNDIRRAGLVFNIAPICHNLSSPKNACIVSDASTKAIAGTLYFESKWSYWTLRINSLPLEVREKILKVPACPSANDICQLELLAVLISLALLAQRDKAPMIWVLCDNMGVVHILNKIYSGQDQLAWLLQRAVPFLLKFVPNLVPYYISSKQNFLADGLSRETLEDLPSDWMRCSPPLQWLCAEGASKQQRVALVHKSPTQEILAEFVASAHAVKTRQLYGTAAKFFSSFVAPEVPFPLRVPFVQAFIYAMTKTGLYKYNTILTYTK</sequence>
<gene>
    <name evidence="2" type="ORF">FOZ62_003476</name>
</gene>
<dbReference type="EMBL" id="JABANM010002668">
    <property type="protein sequence ID" value="KAF4752185.1"/>
    <property type="molecule type" value="Genomic_DNA"/>
</dbReference>
<protein>
    <recommendedName>
        <fullName evidence="1">Reverse transcriptase domain-containing protein</fullName>
    </recommendedName>
</protein>
<reference evidence="2 3" key="1">
    <citation type="submission" date="2020-04" db="EMBL/GenBank/DDBJ databases">
        <title>Perkinsus olseni comparative genomics.</title>
        <authorList>
            <person name="Bogema D.R."/>
        </authorList>
    </citation>
    <scope>NUCLEOTIDE SEQUENCE [LARGE SCALE GENOMIC DNA]</scope>
    <source>
        <strain evidence="2">ATCC PRA-205</strain>
    </source>
</reference>
<comment type="caution">
    <text evidence="2">The sequence shown here is derived from an EMBL/GenBank/DDBJ whole genome shotgun (WGS) entry which is preliminary data.</text>
</comment>
<dbReference type="InterPro" id="IPR043128">
    <property type="entry name" value="Rev_trsase/Diguanyl_cyclase"/>
</dbReference>
<evidence type="ECO:0000259" key="1">
    <source>
        <dbReference type="Pfam" id="PF00078"/>
    </source>
</evidence>
<dbReference type="Gene3D" id="3.30.70.270">
    <property type="match status" value="1"/>
</dbReference>
<dbReference type="PANTHER" id="PTHR33050">
    <property type="entry name" value="REVERSE TRANSCRIPTASE DOMAIN-CONTAINING PROTEIN"/>
    <property type="match status" value="1"/>
</dbReference>
<dbReference type="SUPFAM" id="SSF56672">
    <property type="entry name" value="DNA/RNA polymerases"/>
    <property type="match status" value="1"/>
</dbReference>
<feature type="domain" description="Reverse transcriptase" evidence="1">
    <location>
        <begin position="99"/>
        <end position="272"/>
    </location>
</feature>
<feature type="non-terminal residue" evidence="2">
    <location>
        <position position="631"/>
    </location>
</feature>
<dbReference type="Gene3D" id="3.10.10.10">
    <property type="entry name" value="HIV Type 1 Reverse Transcriptase, subunit A, domain 1"/>
    <property type="match status" value="1"/>
</dbReference>
<dbReference type="InterPro" id="IPR052055">
    <property type="entry name" value="Hepadnavirus_pol/RT"/>
</dbReference>
<name>A0A7J6U4D1_PEROL</name>
<feature type="non-terminal residue" evidence="2">
    <location>
        <position position="1"/>
    </location>
</feature>
<dbReference type="InterPro" id="IPR000477">
    <property type="entry name" value="RT_dom"/>
</dbReference>
<dbReference type="Proteomes" id="UP000574390">
    <property type="component" value="Unassembled WGS sequence"/>
</dbReference>
<organism evidence="2 3">
    <name type="scientific">Perkinsus olseni</name>
    <name type="common">Perkinsus atlanticus</name>
    <dbReference type="NCBI Taxonomy" id="32597"/>
    <lineage>
        <taxon>Eukaryota</taxon>
        <taxon>Sar</taxon>
        <taxon>Alveolata</taxon>
        <taxon>Perkinsozoa</taxon>
        <taxon>Perkinsea</taxon>
        <taxon>Perkinsida</taxon>
        <taxon>Perkinsidae</taxon>
        <taxon>Perkinsus</taxon>
    </lineage>
</organism>
<dbReference type="InterPro" id="IPR043502">
    <property type="entry name" value="DNA/RNA_pol_sf"/>
</dbReference>
<proteinExistence type="predicted"/>
<accession>A0A7J6U4D1</accession>
<dbReference type="Pfam" id="PF00078">
    <property type="entry name" value="RVT_1"/>
    <property type="match status" value="1"/>
</dbReference>
<dbReference type="AlphaFoldDB" id="A0A7J6U4D1"/>
<dbReference type="PANTHER" id="PTHR33050:SF7">
    <property type="entry name" value="RIBONUCLEASE H"/>
    <property type="match status" value="1"/>
</dbReference>
<evidence type="ECO:0000313" key="2">
    <source>
        <dbReference type="EMBL" id="KAF4752185.1"/>
    </source>
</evidence>
<evidence type="ECO:0000313" key="3">
    <source>
        <dbReference type="Proteomes" id="UP000574390"/>
    </source>
</evidence>